<comment type="similarity">
    <text evidence="2">Belongs to the bacterial solute-binding protein 1 family.</text>
</comment>
<dbReference type="AlphaFoldDB" id="A0A6L5G7F4"/>
<gene>
    <name evidence="6" type="ORF">GFD30_08360</name>
</gene>
<dbReference type="Gene3D" id="3.40.190.10">
    <property type="entry name" value="Periplasmic binding protein-like II"/>
    <property type="match status" value="1"/>
</dbReference>
<protein>
    <submittedName>
        <fullName evidence="6">Extracellular solute-binding protein</fullName>
    </submittedName>
</protein>
<dbReference type="Pfam" id="PF01547">
    <property type="entry name" value="SBP_bac_1"/>
    <property type="match status" value="1"/>
</dbReference>
<feature type="signal peptide" evidence="5">
    <location>
        <begin position="1"/>
        <end position="27"/>
    </location>
</feature>
<dbReference type="Proteomes" id="UP000477750">
    <property type="component" value="Unassembled WGS sequence"/>
</dbReference>
<feature type="chain" id="PRO_5026771200" evidence="5">
    <location>
        <begin position="28"/>
        <end position="446"/>
    </location>
</feature>
<evidence type="ECO:0000256" key="5">
    <source>
        <dbReference type="SAM" id="SignalP"/>
    </source>
</evidence>
<sequence length="446" mass="48307">MMRKARRMNKTRTAALASLALALPALAACGGDDDGAVTLRYAFWDDNQRPALEAMIAAFNEDHPDIEIELEQNPWDDYWPGLDSRFAAEDAPDVFWNHVSRFPTYADNGVLLPLTDYIEEDGLDPSVYPENLYDSWRFEDDQYGLPKDWDSIALVYRIDALEAAGIDPATVGDLEWNPVDGGTYVEFLQKLTIDANGNNALSPDFDPENVVQYGTAMASSTGQTDWWNYAVQNGCSLQTEPWGDYAIDAPECVEAIQFTADLYNKWGVAVPAESTNQPNGGVPGDYVVAGQAATALDGSWMLSFYRDGLEPGTWAVADNPSGPVGSGTVINGLSNAVYAGTDHPDEAWEFVKFLGSEEAQAIATGMGSVWPGVSSLNQDFADYWAGEGIDVTGFQTAAEGTTIGYPLSMNDAAFGTAALDEFNQVWLGQKDAQEAAEAVVELANAE</sequence>
<dbReference type="CDD" id="cd13585">
    <property type="entry name" value="PBP2_TMBP_like"/>
    <property type="match status" value="1"/>
</dbReference>
<keyword evidence="4 5" id="KW-0732">Signal</keyword>
<accession>A0A6L5G7F4</accession>
<name>A0A6L5G7F4_9ACTN</name>
<reference evidence="6 7" key="1">
    <citation type="submission" date="2019-10" db="EMBL/GenBank/DDBJ databases">
        <title>Glycomyces albidus sp. nov., a novel actinomycete isolated from rhizosphere soil of wheat (Triticum aestivum L.).</title>
        <authorList>
            <person name="Qian L."/>
        </authorList>
    </citation>
    <scope>NUCLEOTIDE SEQUENCE [LARGE SCALE GENOMIC DNA]</scope>
    <source>
        <strain evidence="6 7">NEAU-7082</strain>
    </source>
</reference>
<comment type="subcellular location">
    <subcellularLocation>
        <location evidence="1">Cell envelope</location>
    </subcellularLocation>
</comment>
<evidence type="ECO:0000313" key="6">
    <source>
        <dbReference type="EMBL" id="MQM25582.1"/>
    </source>
</evidence>
<keyword evidence="7" id="KW-1185">Reference proteome</keyword>
<keyword evidence="3" id="KW-0813">Transport</keyword>
<dbReference type="InterPro" id="IPR006059">
    <property type="entry name" value="SBP"/>
</dbReference>
<organism evidence="6 7">
    <name type="scientific">Glycomyces albidus</name>
    <dbReference type="NCBI Taxonomy" id="2656774"/>
    <lineage>
        <taxon>Bacteria</taxon>
        <taxon>Bacillati</taxon>
        <taxon>Actinomycetota</taxon>
        <taxon>Actinomycetes</taxon>
        <taxon>Glycomycetales</taxon>
        <taxon>Glycomycetaceae</taxon>
        <taxon>Glycomyces</taxon>
    </lineage>
</organism>
<evidence type="ECO:0000256" key="1">
    <source>
        <dbReference type="ARBA" id="ARBA00004196"/>
    </source>
</evidence>
<evidence type="ECO:0000256" key="3">
    <source>
        <dbReference type="ARBA" id="ARBA00022448"/>
    </source>
</evidence>
<proteinExistence type="inferred from homology"/>
<comment type="caution">
    <text evidence="6">The sequence shown here is derived from an EMBL/GenBank/DDBJ whole genome shotgun (WGS) entry which is preliminary data.</text>
</comment>
<dbReference type="PANTHER" id="PTHR43649:SF31">
    <property type="entry name" value="SN-GLYCEROL-3-PHOSPHATE-BINDING PERIPLASMIC PROTEIN UGPB"/>
    <property type="match status" value="1"/>
</dbReference>
<dbReference type="GO" id="GO:0030313">
    <property type="term" value="C:cell envelope"/>
    <property type="evidence" value="ECO:0007669"/>
    <property type="project" value="UniProtKB-SubCell"/>
</dbReference>
<dbReference type="PANTHER" id="PTHR43649">
    <property type="entry name" value="ARABINOSE-BINDING PROTEIN-RELATED"/>
    <property type="match status" value="1"/>
</dbReference>
<dbReference type="EMBL" id="WIAO01000007">
    <property type="protein sequence ID" value="MQM25582.1"/>
    <property type="molecule type" value="Genomic_DNA"/>
</dbReference>
<dbReference type="InterPro" id="IPR050490">
    <property type="entry name" value="Bact_solute-bd_prot1"/>
</dbReference>
<dbReference type="PROSITE" id="PS51257">
    <property type="entry name" value="PROKAR_LIPOPROTEIN"/>
    <property type="match status" value="1"/>
</dbReference>
<evidence type="ECO:0000313" key="7">
    <source>
        <dbReference type="Proteomes" id="UP000477750"/>
    </source>
</evidence>
<dbReference type="SUPFAM" id="SSF53850">
    <property type="entry name" value="Periplasmic binding protein-like II"/>
    <property type="match status" value="1"/>
</dbReference>
<evidence type="ECO:0000256" key="2">
    <source>
        <dbReference type="ARBA" id="ARBA00008520"/>
    </source>
</evidence>
<evidence type="ECO:0000256" key="4">
    <source>
        <dbReference type="ARBA" id="ARBA00022729"/>
    </source>
</evidence>